<organism evidence="1 2">
    <name type="scientific">Colletotrichum fioriniae PJ7</name>
    <dbReference type="NCBI Taxonomy" id="1445577"/>
    <lineage>
        <taxon>Eukaryota</taxon>
        <taxon>Fungi</taxon>
        <taxon>Dikarya</taxon>
        <taxon>Ascomycota</taxon>
        <taxon>Pezizomycotina</taxon>
        <taxon>Sordariomycetes</taxon>
        <taxon>Hypocreomycetidae</taxon>
        <taxon>Glomerellales</taxon>
        <taxon>Glomerellaceae</taxon>
        <taxon>Colletotrichum</taxon>
        <taxon>Colletotrichum acutatum species complex</taxon>
    </lineage>
</organism>
<dbReference type="OrthoDB" id="4848426at2759"/>
<dbReference type="EMBL" id="JARH01000625">
    <property type="protein sequence ID" value="EXF78575.1"/>
    <property type="molecule type" value="Genomic_DNA"/>
</dbReference>
<reference evidence="1 2" key="1">
    <citation type="submission" date="2014-02" db="EMBL/GenBank/DDBJ databases">
        <title>The genome sequence of Colletotrichum fioriniae PJ7.</title>
        <authorList>
            <person name="Baroncelli R."/>
            <person name="Thon M.R."/>
        </authorList>
    </citation>
    <scope>NUCLEOTIDE SEQUENCE [LARGE SCALE GENOMIC DNA]</scope>
    <source>
        <strain evidence="1 2">PJ7</strain>
    </source>
</reference>
<evidence type="ECO:0000313" key="1">
    <source>
        <dbReference type="EMBL" id="EXF78575.1"/>
    </source>
</evidence>
<accession>A0A010QPE6</accession>
<dbReference type="KEGG" id="cfj:CFIO01_05515"/>
<dbReference type="HOGENOM" id="CLU_1219612_0_0_1"/>
<keyword evidence="2" id="KW-1185">Reference proteome</keyword>
<evidence type="ECO:0000313" key="2">
    <source>
        <dbReference type="Proteomes" id="UP000020467"/>
    </source>
</evidence>
<dbReference type="Proteomes" id="UP000020467">
    <property type="component" value="Unassembled WGS sequence"/>
</dbReference>
<comment type="caution">
    <text evidence="1">The sequence shown here is derived from an EMBL/GenBank/DDBJ whole genome shotgun (WGS) entry which is preliminary data.</text>
</comment>
<gene>
    <name evidence="1" type="ORF">CFIO01_05515</name>
</gene>
<dbReference type="AlphaFoldDB" id="A0A010QPE6"/>
<protein>
    <submittedName>
        <fullName evidence="1">Uncharacterized protein</fullName>
    </submittedName>
</protein>
<proteinExistence type="predicted"/>
<sequence length="227" mass="24930">MDGLIEKILKTVDNALLLLTRSEHEIWAPKERVQDKFAVVFTEEETEEARPQTPDEEARSGCGDAFVNLSSEFSTRQNENLKTQSYPNWPTHSVVVEKAQHHATAAGPKLNGTASAYSTPHLRLCAPSPVLPRQPVRIWFRLAGTPCNIASRSKRVLGRCKKDSSGLHSHPCPHHHHPSTRFKLFDQAQNGGGGGDSSFALGFSITLPRTLHQGPGTGKVREGLLCV</sequence>
<name>A0A010QPE6_9PEZI</name>